<comment type="caution">
    <text evidence="2">The sequence shown here is derived from an EMBL/GenBank/DDBJ whole genome shotgun (WGS) entry which is preliminary data.</text>
</comment>
<organism evidence="2 3">
    <name type="scientific">Winogradskyella maritima</name>
    <dbReference type="NCBI Taxonomy" id="1517766"/>
    <lineage>
        <taxon>Bacteria</taxon>
        <taxon>Pseudomonadati</taxon>
        <taxon>Bacteroidota</taxon>
        <taxon>Flavobacteriia</taxon>
        <taxon>Flavobacteriales</taxon>
        <taxon>Flavobacteriaceae</taxon>
        <taxon>Winogradskyella</taxon>
    </lineage>
</organism>
<dbReference type="InterPro" id="IPR036526">
    <property type="entry name" value="C-N_Hydrolase_sf"/>
</dbReference>
<dbReference type="InterPro" id="IPR052737">
    <property type="entry name" value="Omega-amidase_YafV"/>
</dbReference>
<accession>A0ABV8AFV2</accession>
<dbReference type="Gene3D" id="3.60.110.10">
    <property type="entry name" value="Carbon-nitrogen hydrolase"/>
    <property type="match status" value="1"/>
</dbReference>
<dbReference type="PANTHER" id="PTHR47799">
    <property type="entry name" value="OMEGA-AMIDASE YAFV"/>
    <property type="match status" value="1"/>
</dbReference>
<dbReference type="Proteomes" id="UP001595812">
    <property type="component" value="Unassembled WGS sequence"/>
</dbReference>
<keyword evidence="3" id="KW-1185">Reference proteome</keyword>
<reference evidence="3" key="1">
    <citation type="journal article" date="2019" name="Int. J. Syst. Evol. Microbiol.">
        <title>The Global Catalogue of Microorganisms (GCM) 10K type strain sequencing project: providing services to taxonomists for standard genome sequencing and annotation.</title>
        <authorList>
            <consortium name="The Broad Institute Genomics Platform"/>
            <consortium name="The Broad Institute Genome Sequencing Center for Infectious Disease"/>
            <person name="Wu L."/>
            <person name="Ma J."/>
        </authorList>
    </citation>
    <scope>NUCLEOTIDE SEQUENCE [LARGE SCALE GENOMIC DNA]</scope>
    <source>
        <strain evidence="3">CECT 8979</strain>
    </source>
</reference>
<evidence type="ECO:0000259" key="1">
    <source>
        <dbReference type="PROSITE" id="PS50263"/>
    </source>
</evidence>
<dbReference type="PROSITE" id="PS50263">
    <property type="entry name" value="CN_HYDROLASE"/>
    <property type="match status" value="1"/>
</dbReference>
<dbReference type="InterPro" id="IPR003010">
    <property type="entry name" value="C-N_Hydrolase"/>
</dbReference>
<proteinExistence type="predicted"/>
<dbReference type="CDD" id="cd07575">
    <property type="entry name" value="Xc-1258_like"/>
    <property type="match status" value="1"/>
</dbReference>
<dbReference type="SUPFAM" id="SSF56317">
    <property type="entry name" value="Carbon-nitrogen hydrolase"/>
    <property type="match status" value="1"/>
</dbReference>
<feature type="domain" description="CN hydrolase" evidence="1">
    <location>
        <begin position="5"/>
        <end position="242"/>
    </location>
</feature>
<sequence length="260" mass="29898">MKEDLTVALVQMALAWENPVQNRVAIQQHIEEISDAVDLIVLPEMFTSGFTMHGESIAETMNGESIQLLKNLAKKNNTAITGSLVIKEHEQLYNRLVFIEPDGKISTYDKRHTFTLAGEHKVYTAGKEKVIIDYKGWKICPLICYDLRFPVWARNTEDYDLLLYVANWPKPRINAWDALLKARAIENMSYCIGVNRVGLDGNNHEYPGHSACYDVLGHRIDSIPENKEAIEVVTLEKSKIKTYRDKLNFLNDRDHFNFRE</sequence>
<dbReference type="EMBL" id="JBHSAT010000004">
    <property type="protein sequence ID" value="MFC3876535.1"/>
    <property type="molecule type" value="Genomic_DNA"/>
</dbReference>
<dbReference type="NCBIfam" id="NF007757">
    <property type="entry name" value="PRK10438.1"/>
    <property type="match status" value="1"/>
</dbReference>
<evidence type="ECO:0000313" key="2">
    <source>
        <dbReference type="EMBL" id="MFC3876535.1"/>
    </source>
</evidence>
<protein>
    <submittedName>
        <fullName evidence="2">Amidohydrolase</fullName>
    </submittedName>
</protein>
<dbReference type="Pfam" id="PF00795">
    <property type="entry name" value="CN_hydrolase"/>
    <property type="match status" value="1"/>
</dbReference>
<name>A0ABV8AFV2_9FLAO</name>
<gene>
    <name evidence="2" type="ORF">ACFOSX_04755</name>
</gene>
<dbReference type="RefSeq" id="WP_386097535.1">
    <property type="nucleotide sequence ID" value="NZ_JBHSAT010000004.1"/>
</dbReference>
<dbReference type="PANTHER" id="PTHR47799:SF1">
    <property type="entry name" value="OMEGA-AMIDASE YAFV"/>
    <property type="match status" value="1"/>
</dbReference>
<evidence type="ECO:0000313" key="3">
    <source>
        <dbReference type="Proteomes" id="UP001595812"/>
    </source>
</evidence>